<dbReference type="InterPro" id="IPR028082">
    <property type="entry name" value="Peripla_BP_I"/>
</dbReference>
<comment type="caution">
    <text evidence="6">The sequence shown here is derived from an EMBL/GenBank/DDBJ whole genome shotgun (WGS) entry which is preliminary data.</text>
</comment>
<evidence type="ECO:0000256" key="1">
    <source>
        <dbReference type="ARBA" id="ARBA00022491"/>
    </source>
</evidence>
<reference evidence="6 7" key="1">
    <citation type="journal article" date="2016" name="Front. Microbiol.">
        <title>Genomic Resource of Rice Seed Associated Bacteria.</title>
        <authorList>
            <person name="Midha S."/>
            <person name="Bansal K."/>
            <person name="Sharma S."/>
            <person name="Kumar N."/>
            <person name="Patil P.P."/>
            <person name="Chaudhry V."/>
            <person name="Patil P.B."/>
        </authorList>
    </citation>
    <scope>NUCLEOTIDE SEQUENCE [LARGE SCALE GENOMIC DNA]</scope>
    <source>
        <strain evidence="6 7">NS354</strain>
    </source>
</reference>
<dbReference type="EMBL" id="LDRK01000054">
    <property type="protein sequence ID" value="KTR85533.1"/>
    <property type="molecule type" value="Genomic_DNA"/>
</dbReference>
<dbReference type="GO" id="GO:0003700">
    <property type="term" value="F:DNA-binding transcription factor activity"/>
    <property type="evidence" value="ECO:0007669"/>
    <property type="project" value="TreeGrafter"/>
</dbReference>
<dbReference type="PANTHER" id="PTHR30146">
    <property type="entry name" value="LACI-RELATED TRANSCRIPTIONAL REPRESSOR"/>
    <property type="match status" value="1"/>
</dbReference>
<evidence type="ECO:0000313" key="6">
    <source>
        <dbReference type="EMBL" id="KTR85533.1"/>
    </source>
</evidence>
<name>A0A147EM86_9MICO</name>
<keyword evidence="3" id="KW-0238">DNA-binding</keyword>
<keyword evidence="2" id="KW-0805">Transcription regulation</keyword>
<gene>
    <name evidence="6" type="ORF">NS354_08820</name>
</gene>
<keyword evidence="4" id="KW-0804">Transcription</keyword>
<dbReference type="SUPFAM" id="SSF47413">
    <property type="entry name" value="lambda repressor-like DNA-binding domains"/>
    <property type="match status" value="1"/>
</dbReference>
<dbReference type="Pfam" id="PF00532">
    <property type="entry name" value="Peripla_BP_1"/>
    <property type="match status" value="1"/>
</dbReference>
<dbReference type="SMART" id="SM00354">
    <property type="entry name" value="HTH_LACI"/>
    <property type="match status" value="1"/>
</dbReference>
<dbReference type="AlphaFoldDB" id="A0A147EM86"/>
<keyword evidence="7" id="KW-1185">Reference proteome</keyword>
<dbReference type="InterPro" id="IPR010982">
    <property type="entry name" value="Lambda_DNA-bd_dom_sf"/>
</dbReference>
<evidence type="ECO:0000256" key="4">
    <source>
        <dbReference type="ARBA" id="ARBA00023163"/>
    </source>
</evidence>
<dbReference type="PATRIC" id="fig|1079994.3.peg.1975"/>
<dbReference type="PROSITE" id="PS50932">
    <property type="entry name" value="HTH_LACI_2"/>
    <property type="match status" value="1"/>
</dbReference>
<evidence type="ECO:0000259" key="5">
    <source>
        <dbReference type="PROSITE" id="PS50932"/>
    </source>
</evidence>
<dbReference type="Gene3D" id="3.40.50.2300">
    <property type="match status" value="2"/>
</dbReference>
<evidence type="ECO:0000256" key="2">
    <source>
        <dbReference type="ARBA" id="ARBA00023015"/>
    </source>
</evidence>
<dbReference type="OrthoDB" id="4919174at2"/>
<sequence length="365" mass="38629">MGKPRPSAPTISEVAAAAGVGRATAARTLGGYGYVSAEMRDRVLAAADELGYRTNQLARSVSTGVSHTIGVVVADISNPFFGGVALGISEVASARGFDALVLSTAEHLDEEISAVNVLVDKRVDGIILSSAACAADSTAHLQLPNEQGIPLVLLDRLIPGLDLDAVVIDNRAAARHATSELIRAGHTRIGFIWGPPVAGRIEYRRELVEAARRNLWSDGERLAGYLDALDDAALPLDLDHVMLGEKTEARAYEAVTRMVALDAAPTAFFCTETDALTGTLHALRDAGLSIPQQVSIIGFDDSSWAAVMNPPLTMVRQPMLELGRQAAELLLSRIDAAGEASHAVQRELSAEFVERASVAPAPDER</sequence>
<dbReference type="SUPFAM" id="SSF53822">
    <property type="entry name" value="Periplasmic binding protein-like I"/>
    <property type="match status" value="1"/>
</dbReference>
<proteinExistence type="predicted"/>
<dbReference type="Pfam" id="PF00356">
    <property type="entry name" value="LacI"/>
    <property type="match status" value="1"/>
</dbReference>
<dbReference type="GO" id="GO:0000976">
    <property type="term" value="F:transcription cis-regulatory region binding"/>
    <property type="evidence" value="ECO:0007669"/>
    <property type="project" value="TreeGrafter"/>
</dbReference>
<dbReference type="Gene3D" id="1.10.260.40">
    <property type="entry name" value="lambda repressor-like DNA-binding domains"/>
    <property type="match status" value="1"/>
</dbReference>
<dbReference type="PANTHER" id="PTHR30146:SF148">
    <property type="entry name" value="HTH-TYPE TRANSCRIPTIONAL REPRESSOR PURR-RELATED"/>
    <property type="match status" value="1"/>
</dbReference>
<dbReference type="CDD" id="cd06267">
    <property type="entry name" value="PBP1_LacI_sugar_binding-like"/>
    <property type="match status" value="1"/>
</dbReference>
<dbReference type="InterPro" id="IPR001761">
    <property type="entry name" value="Peripla_BP/Lac1_sug-bd_dom"/>
</dbReference>
<keyword evidence="1" id="KW-0678">Repressor</keyword>
<evidence type="ECO:0000313" key="7">
    <source>
        <dbReference type="Proteomes" id="UP000070810"/>
    </source>
</evidence>
<organism evidence="6 7">
    <name type="scientific">Leucobacter chromiiresistens</name>
    <dbReference type="NCBI Taxonomy" id="1079994"/>
    <lineage>
        <taxon>Bacteria</taxon>
        <taxon>Bacillati</taxon>
        <taxon>Actinomycetota</taxon>
        <taxon>Actinomycetes</taxon>
        <taxon>Micrococcales</taxon>
        <taxon>Microbacteriaceae</taxon>
        <taxon>Leucobacter</taxon>
    </lineage>
</organism>
<feature type="domain" description="HTH lacI-type" evidence="5">
    <location>
        <begin position="9"/>
        <end position="63"/>
    </location>
</feature>
<evidence type="ECO:0000256" key="3">
    <source>
        <dbReference type="ARBA" id="ARBA00023125"/>
    </source>
</evidence>
<dbReference type="CDD" id="cd01392">
    <property type="entry name" value="HTH_LacI"/>
    <property type="match status" value="1"/>
</dbReference>
<accession>A0A147EM86</accession>
<dbReference type="Proteomes" id="UP000070810">
    <property type="component" value="Unassembled WGS sequence"/>
</dbReference>
<dbReference type="InterPro" id="IPR000843">
    <property type="entry name" value="HTH_LacI"/>
</dbReference>
<dbReference type="RefSeq" id="WP_058594156.1">
    <property type="nucleotide sequence ID" value="NZ_LDRK01000054.1"/>
</dbReference>
<protein>
    <submittedName>
        <fullName evidence="6">LacI family transcriptional regulator</fullName>
    </submittedName>
</protein>